<protein>
    <submittedName>
        <fullName evidence="1">Helix-turn-helix domain-containing protein</fullName>
    </submittedName>
</protein>
<keyword evidence="2" id="KW-1185">Reference proteome</keyword>
<dbReference type="EMBL" id="JAAOIW010000012">
    <property type="protein sequence ID" value="NHN33505.1"/>
    <property type="molecule type" value="Genomic_DNA"/>
</dbReference>
<reference evidence="1" key="1">
    <citation type="submission" date="2020-03" db="EMBL/GenBank/DDBJ databases">
        <title>Draft sequencing of Paenibacilllus sp. S3N08.</title>
        <authorList>
            <person name="Kim D.-U."/>
        </authorList>
    </citation>
    <scope>NUCLEOTIDE SEQUENCE</scope>
    <source>
        <strain evidence="1">S3N08</strain>
    </source>
</reference>
<sequence length="81" mass="9467">MDRKSRSKILTWNALPEVLTAQHIADYLYLSRRRVYELFQITEAAGGIANFAIGGSKRVDREDFKRWVDARKKEKAQRINV</sequence>
<gene>
    <name evidence="1" type="ORF">G9U52_27190</name>
</gene>
<evidence type="ECO:0000313" key="2">
    <source>
        <dbReference type="Proteomes" id="UP001165962"/>
    </source>
</evidence>
<name>A0ABX0JDN4_9BACL</name>
<dbReference type="Proteomes" id="UP001165962">
    <property type="component" value="Unassembled WGS sequence"/>
</dbReference>
<evidence type="ECO:0000313" key="1">
    <source>
        <dbReference type="EMBL" id="NHN33505.1"/>
    </source>
</evidence>
<proteinExistence type="predicted"/>
<organism evidence="1 2">
    <name type="scientific">Paenibacillus agricola</name>
    <dbReference type="NCBI Taxonomy" id="2716264"/>
    <lineage>
        <taxon>Bacteria</taxon>
        <taxon>Bacillati</taxon>
        <taxon>Bacillota</taxon>
        <taxon>Bacilli</taxon>
        <taxon>Bacillales</taxon>
        <taxon>Paenibacillaceae</taxon>
        <taxon>Paenibacillus</taxon>
    </lineage>
</organism>
<comment type="caution">
    <text evidence="1">The sequence shown here is derived from an EMBL/GenBank/DDBJ whole genome shotgun (WGS) entry which is preliminary data.</text>
</comment>
<accession>A0ABX0JDN4</accession>